<reference evidence="1 2" key="2">
    <citation type="submission" date="2013-02" db="EMBL/GenBank/DDBJ databases">
        <title>The Genome Sequence of Plasmodium falciparum Tanzania (2000708).</title>
        <authorList>
            <consortium name="The Broad Institute Genome Sequencing Platform"/>
            <consortium name="The Broad Institute Genome Sequencing Center for Infectious Disease"/>
            <person name="Neafsey D."/>
            <person name="Cheeseman I."/>
            <person name="Volkman S."/>
            <person name="Adams J."/>
            <person name="Walker B."/>
            <person name="Young S.K."/>
            <person name="Zeng Q."/>
            <person name="Gargeya S."/>
            <person name="Fitzgerald M."/>
            <person name="Haas B."/>
            <person name="Abouelleil A."/>
            <person name="Alvarado L."/>
            <person name="Arachchi H.M."/>
            <person name="Berlin A.M."/>
            <person name="Chapman S.B."/>
            <person name="Dewar J."/>
            <person name="Goldberg J."/>
            <person name="Griggs A."/>
            <person name="Gujja S."/>
            <person name="Hansen M."/>
            <person name="Howarth C."/>
            <person name="Imamovic A."/>
            <person name="Larimer J."/>
            <person name="McCowan C."/>
            <person name="Murphy C."/>
            <person name="Neiman D."/>
            <person name="Pearson M."/>
            <person name="Priest M."/>
            <person name="Roberts A."/>
            <person name="Saif S."/>
            <person name="Shea T."/>
            <person name="Sisk P."/>
            <person name="Sykes S."/>
            <person name="Wortman J."/>
            <person name="Nusbaum C."/>
            <person name="Birren B."/>
        </authorList>
    </citation>
    <scope>NUCLEOTIDE SEQUENCE [LARGE SCALE GENOMIC DNA]</scope>
    <source>
        <strain evidence="2">Tanzania (2000708)</strain>
    </source>
</reference>
<organism evidence="1 2">
    <name type="scientific">Plasmodium falciparum Tanzania</name>
    <name type="common">2000708</name>
    <dbReference type="NCBI Taxonomy" id="1036725"/>
    <lineage>
        <taxon>Eukaryota</taxon>
        <taxon>Sar</taxon>
        <taxon>Alveolata</taxon>
        <taxon>Apicomplexa</taxon>
        <taxon>Aconoidasida</taxon>
        <taxon>Haemosporida</taxon>
        <taxon>Plasmodiidae</taxon>
        <taxon>Plasmodium</taxon>
        <taxon>Plasmodium (Laverania)</taxon>
    </lineage>
</organism>
<evidence type="ECO:0000313" key="1">
    <source>
        <dbReference type="EMBL" id="ETW34513.1"/>
    </source>
</evidence>
<proteinExistence type="predicted"/>
<gene>
    <name evidence="1" type="ORF">PFTANZ_04775</name>
</gene>
<reference evidence="1 2" key="1">
    <citation type="submission" date="2013-02" db="EMBL/GenBank/DDBJ databases">
        <title>The Genome Annotation of Plasmodium falciparum Tanzania (2000708).</title>
        <authorList>
            <consortium name="The Broad Institute Genome Sequencing Platform"/>
            <consortium name="The Broad Institute Genome Sequencing Center for Infectious Disease"/>
            <person name="Neafsey D."/>
            <person name="Hoffman S."/>
            <person name="Volkman S."/>
            <person name="Rosenthal P."/>
            <person name="Walker B."/>
            <person name="Young S.K."/>
            <person name="Zeng Q."/>
            <person name="Gargeya S."/>
            <person name="Fitzgerald M."/>
            <person name="Haas B."/>
            <person name="Abouelleil A."/>
            <person name="Allen A.W."/>
            <person name="Alvarado L."/>
            <person name="Arachchi H.M."/>
            <person name="Berlin A.M."/>
            <person name="Chapman S.B."/>
            <person name="Gainer-Dewar J."/>
            <person name="Goldberg J."/>
            <person name="Griggs A."/>
            <person name="Gujja S."/>
            <person name="Hansen M."/>
            <person name="Howarth C."/>
            <person name="Imamovic A."/>
            <person name="Ireland A."/>
            <person name="Larimer J."/>
            <person name="McCowan C."/>
            <person name="Murphy C."/>
            <person name="Pearson M."/>
            <person name="Poon T.W."/>
            <person name="Priest M."/>
            <person name="Roberts A."/>
            <person name="Saif S."/>
            <person name="Shea T."/>
            <person name="Sisk P."/>
            <person name="Sykes S."/>
            <person name="Wortman J."/>
            <person name="Nusbaum C."/>
            <person name="Birren B."/>
        </authorList>
    </citation>
    <scope>NUCLEOTIDE SEQUENCE [LARGE SCALE GENOMIC DNA]</scope>
    <source>
        <strain evidence="2">Tanzania (2000708)</strain>
    </source>
</reference>
<name>A0A024W1S4_PLAFA</name>
<protein>
    <submittedName>
        <fullName evidence="1">Uncharacterized protein</fullName>
    </submittedName>
</protein>
<evidence type="ECO:0000313" key="2">
    <source>
        <dbReference type="Proteomes" id="UP000030708"/>
    </source>
</evidence>
<dbReference type="EMBL" id="KI926518">
    <property type="protein sequence ID" value="ETW34513.1"/>
    <property type="molecule type" value="Genomic_DNA"/>
</dbReference>
<dbReference type="AlphaFoldDB" id="A0A024W1S4"/>
<dbReference type="Proteomes" id="UP000030708">
    <property type="component" value="Unassembled WGS sequence"/>
</dbReference>
<sequence length="61" mass="7573">MNICYNYFSITNYIFMLNILHINNNKYIMVRIYLLYNFLFLHIEYSKNCTNTILFIIKHKI</sequence>
<accession>A0A024W1S4</accession>